<name>A0A4Y8N2F0_9BURK</name>
<dbReference type="Pfam" id="PF07331">
    <property type="entry name" value="TctB"/>
    <property type="match status" value="1"/>
</dbReference>
<dbReference type="EMBL" id="SNVI01000001">
    <property type="protein sequence ID" value="TFE44007.1"/>
    <property type="molecule type" value="Genomic_DNA"/>
</dbReference>
<organism evidence="3 4">
    <name type="scientific">Paraburkholderia dipogonis</name>
    <dbReference type="NCBI Taxonomy" id="1211383"/>
    <lineage>
        <taxon>Bacteria</taxon>
        <taxon>Pseudomonadati</taxon>
        <taxon>Pseudomonadota</taxon>
        <taxon>Betaproteobacteria</taxon>
        <taxon>Burkholderiales</taxon>
        <taxon>Burkholderiaceae</taxon>
        <taxon>Paraburkholderia</taxon>
    </lineage>
</organism>
<comment type="caution">
    <text evidence="3">The sequence shown here is derived from an EMBL/GenBank/DDBJ whole genome shotgun (WGS) entry which is preliminary data.</text>
</comment>
<accession>A0A4Y8N2F0</accession>
<evidence type="ECO:0000313" key="3">
    <source>
        <dbReference type="EMBL" id="TFE44007.1"/>
    </source>
</evidence>
<dbReference type="RefSeq" id="WP_134455889.1">
    <property type="nucleotide sequence ID" value="NZ_JBHMFL010000037.1"/>
</dbReference>
<feature type="transmembrane region" description="Helical" evidence="1">
    <location>
        <begin position="40"/>
        <end position="59"/>
    </location>
</feature>
<feature type="domain" description="DUF1468" evidence="2">
    <location>
        <begin position="9"/>
        <end position="166"/>
    </location>
</feature>
<protein>
    <submittedName>
        <fullName evidence="3">Tripartite tricarboxylate transporter TctB family protein</fullName>
    </submittedName>
</protein>
<evidence type="ECO:0000256" key="1">
    <source>
        <dbReference type="SAM" id="Phobius"/>
    </source>
</evidence>
<dbReference type="InterPro" id="IPR009936">
    <property type="entry name" value="DUF1468"/>
</dbReference>
<keyword evidence="1" id="KW-0472">Membrane</keyword>
<reference evidence="3 4" key="1">
    <citation type="submission" date="2019-03" db="EMBL/GenBank/DDBJ databases">
        <title>Complete Genome Sequence of Paraburkholderia dipogonis ICMP 19430T, a Nitrogen-fixing Symbiont of the South African Invasive Legume Dipogon lignosus in New Zealand.</title>
        <authorList>
            <person name="De Meyer S.E."/>
        </authorList>
    </citation>
    <scope>NUCLEOTIDE SEQUENCE [LARGE SCALE GENOMIC DNA]</scope>
    <source>
        <strain evidence="3 4">ICMP 19430</strain>
    </source>
</reference>
<dbReference type="GeneID" id="97307679"/>
<keyword evidence="1" id="KW-1133">Transmembrane helix</keyword>
<keyword evidence="1" id="KW-0812">Transmembrane</keyword>
<proteinExistence type="predicted"/>
<evidence type="ECO:0000313" key="4">
    <source>
        <dbReference type="Proteomes" id="UP000297385"/>
    </source>
</evidence>
<feature type="transmembrane region" description="Helical" evidence="1">
    <location>
        <begin position="97"/>
        <end position="112"/>
    </location>
</feature>
<feature type="transmembrane region" description="Helical" evidence="1">
    <location>
        <begin position="118"/>
        <end position="135"/>
    </location>
</feature>
<dbReference type="Proteomes" id="UP000297385">
    <property type="component" value="Unassembled WGS sequence"/>
</dbReference>
<feature type="transmembrane region" description="Helical" evidence="1">
    <location>
        <begin position="7"/>
        <end position="24"/>
    </location>
</feature>
<gene>
    <name evidence="3" type="ORF">E2553_02565</name>
</gene>
<dbReference type="AlphaFoldDB" id="A0A4Y8N2F0"/>
<sequence>MKSIRSDVWLAFCVMALAVVYLYMDMRLPEVRLSDPLGPKAFPALVGVGLIASAVVLLLEGRGKAHAKAAEPPPAQTAADAEPVLVDHAVPEPKQRPFILISMVIWTAIYYLCFEPVGYVLSTSVFLFGLLSYFNRRRHKTNLAIALGVTVVFDLLFSQLLGVPVPTGLLPF</sequence>
<feature type="transmembrane region" description="Helical" evidence="1">
    <location>
        <begin position="142"/>
        <end position="162"/>
    </location>
</feature>
<evidence type="ECO:0000259" key="2">
    <source>
        <dbReference type="Pfam" id="PF07331"/>
    </source>
</evidence>